<feature type="transmembrane region" description="Helical" evidence="1">
    <location>
        <begin position="184"/>
        <end position="203"/>
    </location>
</feature>
<evidence type="ECO:0000313" key="5">
    <source>
        <dbReference type="Proteomes" id="UP001153954"/>
    </source>
</evidence>
<dbReference type="Gene3D" id="2.70.170.10">
    <property type="entry name" value="Neurotransmitter-gated ion-channel ligand-binding domain"/>
    <property type="match status" value="3"/>
</dbReference>
<organism evidence="4 5">
    <name type="scientific">Euphydryas editha</name>
    <name type="common">Edith's checkerspot</name>
    <dbReference type="NCBI Taxonomy" id="104508"/>
    <lineage>
        <taxon>Eukaryota</taxon>
        <taxon>Metazoa</taxon>
        <taxon>Ecdysozoa</taxon>
        <taxon>Arthropoda</taxon>
        <taxon>Hexapoda</taxon>
        <taxon>Insecta</taxon>
        <taxon>Pterygota</taxon>
        <taxon>Neoptera</taxon>
        <taxon>Endopterygota</taxon>
        <taxon>Lepidoptera</taxon>
        <taxon>Glossata</taxon>
        <taxon>Ditrysia</taxon>
        <taxon>Papilionoidea</taxon>
        <taxon>Nymphalidae</taxon>
        <taxon>Nymphalinae</taxon>
        <taxon>Euphydryas</taxon>
    </lineage>
</organism>
<keyword evidence="2" id="KW-0732">Signal</keyword>
<dbReference type="GO" id="GO:0004888">
    <property type="term" value="F:transmembrane signaling receptor activity"/>
    <property type="evidence" value="ECO:0007669"/>
    <property type="project" value="InterPro"/>
</dbReference>
<accession>A0AAU9UMM1</accession>
<dbReference type="SUPFAM" id="SSF63712">
    <property type="entry name" value="Nicotinic receptor ligand binding domain-like"/>
    <property type="match status" value="3"/>
</dbReference>
<keyword evidence="1" id="KW-0472">Membrane</keyword>
<dbReference type="PANTHER" id="PTHR18945">
    <property type="entry name" value="NEUROTRANSMITTER GATED ION CHANNEL"/>
    <property type="match status" value="1"/>
</dbReference>
<evidence type="ECO:0000259" key="3">
    <source>
        <dbReference type="Pfam" id="PF02931"/>
    </source>
</evidence>
<dbReference type="InterPro" id="IPR006202">
    <property type="entry name" value="Neur_chan_lig-bd"/>
</dbReference>
<dbReference type="EMBL" id="CAKOGL010000021">
    <property type="protein sequence ID" value="CAH2099258.1"/>
    <property type="molecule type" value="Genomic_DNA"/>
</dbReference>
<proteinExistence type="predicted"/>
<keyword evidence="1" id="KW-0812">Transmembrane</keyword>
<feature type="transmembrane region" description="Helical" evidence="1">
    <location>
        <begin position="752"/>
        <end position="773"/>
    </location>
</feature>
<feature type="transmembrane region" description="Helical" evidence="1">
    <location>
        <begin position="646"/>
        <end position="665"/>
    </location>
</feature>
<keyword evidence="5" id="KW-1185">Reference proteome</keyword>
<protein>
    <recommendedName>
        <fullName evidence="3">Neurotransmitter-gated ion-channel ligand-binding domain-containing protein</fullName>
    </recommendedName>
</protein>
<dbReference type="InterPro" id="IPR038050">
    <property type="entry name" value="Neuro_actylchol_rec"/>
</dbReference>
<evidence type="ECO:0000313" key="4">
    <source>
        <dbReference type="EMBL" id="CAH2099258.1"/>
    </source>
</evidence>
<dbReference type="GO" id="GO:0016020">
    <property type="term" value="C:membrane"/>
    <property type="evidence" value="ECO:0007669"/>
    <property type="project" value="InterPro"/>
</dbReference>
<feature type="domain" description="Neurotransmitter-gated ion-channel ligand-binding" evidence="3">
    <location>
        <begin position="206"/>
        <end position="329"/>
    </location>
</feature>
<dbReference type="GO" id="GO:0005230">
    <property type="term" value="F:extracellular ligand-gated monoatomic ion channel activity"/>
    <property type="evidence" value="ECO:0007669"/>
    <property type="project" value="InterPro"/>
</dbReference>
<evidence type="ECO:0000256" key="2">
    <source>
        <dbReference type="SAM" id="SignalP"/>
    </source>
</evidence>
<feature type="chain" id="PRO_5043796123" description="Neurotransmitter-gated ion-channel ligand-binding domain-containing protein" evidence="2">
    <location>
        <begin position="18"/>
        <end position="781"/>
    </location>
</feature>
<feature type="transmembrane region" description="Helical" evidence="1">
    <location>
        <begin position="677"/>
        <end position="703"/>
    </location>
</feature>
<feature type="signal peptide" evidence="2">
    <location>
        <begin position="1"/>
        <end position="17"/>
    </location>
</feature>
<feature type="domain" description="Neurotransmitter-gated ion-channel ligand-binding" evidence="3">
    <location>
        <begin position="418"/>
        <end position="572"/>
    </location>
</feature>
<name>A0AAU9UMM1_EUPED</name>
<dbReference type="InterPro" id="IPR006201">
    <property type="entry name" value="Neur_channel"/>
</dbReference>
<reference evidence="4" key="1">
    <citation type="submission" date="2022-03" db="EMBL/GenBank/DDBJ databases">
        <authorList>
            <person name="Tunstrom K."/>
        </authorList>
    </citation>
    <scope>NUCLEOTIDE SEQUENCE</scope>
</reference>
<feature type="transmembrane region" description="Helical" evidence="1">
    <location>
        <begin position="615"/>
        <end position="639"/>
    </location>
</feature>
<gene>
    <name evidence="4" type="ORF">EEDITHA_LOCUS14266</name>
</gene>
<sequence length="781" mass="91206">MLLAAIILSFLINYARPECKIDNSTPYSKYQIKLQKDLYKCMRVPRTENLKDVKLIVYLQNFYFEDKEELFSIKTLLQVKWQEPRLQWKPEDNDGINIVEMSSNRFFIWTPLELLYYKEDYRDLYQTYFYPIDCSVNNHGRVICSVPRALLENATGWNIIYYDMIENLTANTNTSIVVVVERQVIAMAVMIVSPSIILAVLIMNVMVLDVKTKDRRLQWKPEDYGGITSTQISSAIFWTPMMIIFHKEDYYNTDEVYYPQKCKITNDGKSTCRVPTTYTVTCKTTLENWPFDSHICAFKIGTADFVEEDMVVKSELNVWRNDESTGWRIIYYDMVENITKNTNTSMLFVVERQATSIAVMIIPPSIILTILIMTSMYLDVRSNSHLTNKMFLLTITFITLINYVSSDCIIDEISPNKEYMDKLFDLLNSTQEPCKNETIVTLKFNVRNFYFDKSETMFNIFSWIIFTWEDPRLRWNPDNYDGIDSFQVPSYFMWSPMPILHHMREFNEWEDLNYEARHCVVKNTGRIVCVPHAIYTTNCHSQLKNWPYDIQTCTIKFHIRDGIKDNVTFTFNSRRGLSALGVEYGSGWNIIDFDAVENATGDVKISLTFVVERQALGIVPSIVIPSITVVVLTLLAVILDIENRNRLGLAIFSLFINIYLLKVIGEIIPHQGHDSPSILYFINFSLYITVCTIGFICVSNILINKQNSPKIWIINFNDYVINNYIVTKVFKWQPMSQTSLEDIDRWVIFTKIINLSFFFIAFTLYLIMFLIYMPQPTPAAY</sequence>
<dbReference type="Pfam" id="PF02931">
    <property type="entry name" value="Neur_chan_LBD"/>
    <property type="match status" value="3"/>
</dbReference>
<dbReference type="Proteomes" id="UP001153954">
    <property type="component" value="Unassembled WGS sequence"/>
</dbReference>
<keyword evidence="1" id="KW-1133">Transmembrane helix</keyword>
<dbReference type="CDD" id="cd18989">
    <property type="entry name" value="LGIC_ECD_cation"/>
    <property type="match status" value="1"/>
</dbReference>
<feature type="transmembrane region" description="Helical" evidence="1">
    <location>
        <begin position="357"/>
        <end position="378"/>
    </location>
</feature>
<dbReference type="Gene3D" id="1.20.58.390">
    <property type="entry name" value="Neurotransmitter-gated ion-channel transmembrane domain"/>
    <property type="match status" value="1"/>
</dbReference>
<comment type="caution">
    <text evidence="4">The sequence shown here is derived from an EMBL/GenBank/DDBJ whole genome shotgun (WGS) entry which is preliminary data.</text>
</comment>
<evidence type="ECO:0000256" key="1">
    <source>
        <dbReference type="SAM" id="Phobius"/>
    </source>
</evidence>
<feature type="domain" description="Neurotransmitter-gated ion-channel ligand-binding" evidence="3">
    <location>
        <begin position="34"/>
        <end position="147"/>
    </location>
</feature>
<dbReference type="AlphaFoldDB" id="A0AAU9UMM1"/>
<dbReference type="InterPro" id="IPR036734">
    <property type="entry name" value="Neur_chan_lig-bd_sf"/>
</dbReference>